<evidence type="ECO:0000256" key="3">
    <source>
        <dbReference type="ARBA" id="ARBA00022692"/>
    </source>
</evidence>
<dbReference type="AlphaFoldDB" id="A0A559J2V3"/>
<feature type="transmembrane region" description="Helical" evidence="8">
    <location>
        <begin position="866"/>
        <end position="889"/>
    </location>
</feature>
<keyword evidence="2" id="KW-1003">Cell membrane</keyword>
<evidence type="ECO:0000259" key="9">
    <source>
        <dbReference type="Pfam" id="PF02687"/>
    </source>
</evidence>
<evidence type="ECO:0000256" key="8">
    <source>
        <dbReference type="SAM" id="Phobius"/>
    </source>
</evidence>
<evidence type="ECO:0000313" key="10">
    <source>
        <dbReference type="EMBL" id="TVX94218.1"/>
    </source>
</evidence>
<dbReference type="RefSeq" id="WP_144991328.1">
    <property type="nucleotide sequence ID" value="NZ_VNJK01000001.1"/>
</dbReference>
<reference evidence="10 11" key="1">
    <citation type="submission" date="2019-07" db="EMBL/GenBank/DDBJ databases">
        <authorList>
            <person name="Kim J."/>
        </authorList>
    </citation>
    <scope>NUCLEOTIDE SEQUENCE [LARGE SCALE GENOMIC DNA]</scope>
    <source>
        <strain evidence="10 11">N4</strain>
    </source>
</reference>
<feature type="transmembrane region" description="Helical" evidence="8">
    <location>
        <begin position="820"/>
        <end position="845"/>
    </location>
</feature>
<feature type="transmembrane region" description="Helical" evidence="8">
    <location>
        <begin position="926"/>
        <end position="945"/>
    </location>
</feature>
<feature type="transmembrane region" description="Helical" evidence="8">
    <location>
        <begin position="348"/>
        <end position="374"/>
    </location>
</feature>
<dbReference type="Pfam" id="PF02687">
    <property type="entry name" value="FtsX"/>
    <property type="match status" value="2"/>
</dbReference>
<evidence type="ECO:0000313" key="11">
    <source>
        <dbReference type="Proteomes" id="UP000318102"/>
    </source>
</evidence>
<comment type="similarity">
    <text evidence="6">Belongs to the ABC-4 integral membrane protein family.</text>
</comment>
<dbReference type="InterPro" id="IPR050250">
    <property type="entry name" value="Macrolide_Exporter_MacB"/>
</dbReference>
<dbReference type="EMBL" id="VNJK01000001">
    <property type="protein sequence ID" value="TVX94218.1"/>
    <property type="molecule type" value="Genomic_DNA"/>
</dbReference>
<name>A0A559J2V3_9BACL</name>
<gene>
    <name evidence="10" type="ORF">FPZ44_14865</name>
</gene>
<evidence type="ECO:0000256" key="2">
    <source>
        <dbReference type="ARBA" id="ARBA00022475"/>
    </source>
</evidence>
<feature type="transmembrane region" description="Helical" evidence="8">
    <location>
        <begin position="400"/>
        <end position="422"/>
    </location>
</feature>
<evidence type="ECO:0000256" key="1">
    <source>
        <dbReference type="ARBA" id="ARBA00004651"/>
    </source>
</evidence>
<comment type="caution">
    <text evidence="10">The sequence shown here is derived from an EMBL/GenBank/DDBJ whole genome shotgun (WGS) entry which is preliminary data.</text>
</comment>
<dbReference type="PANTHER" id="PTHR30572">
    <property type="entry name" value="MEMBRANE COMPONENT OF TRANSPORTER-RELATED"/>
    <property type="match status" value="1"/>
</dbReference>
<protein>
    <submittedName>
        <fullName evidence="10">ABC transporter permease</fullName>
    </submittedName>
</protein>
<feature type="transmembrane region" description="Helical" evidence="8">
    <location>
        <begin position="443"/>
        <end position="462"/>
    </location>
</feature>
<keyword evidence="3 8" id="KW-0812">Transmembrane</keyword>
<accession>A0A559J2V3</accession>
<feature type="transmembrane region" description="Helical" evidence="8">
    <location>
        <begin position="537"/>
        <end position="554"/>
    </location>
</feature>
<sequence length="960" mass="106935">MGIPLFRFLFRKMWNTRWMTLSTLLGLLVAISFTVSIPMYSDGALKRVVSKSIADNSQTLPAGSLLMRYQVSGADKTDLNALQSVDQYIKNDVKEKIGFPSQVFVRTQSLRATEVYPEDPTKVDASRIRTMTLASMDGLKDKIEWTNGRTYKEAAPGGPLEVVMLEEAMYRNDLHVGAVLEYPVSGGTESFIKVKIVGTFKPLKDTDPYWYQGFDNMFNMLYVDPDTFHNKLLKEMQIPINQSSWYYAFDLRDIQTSQITDLSRTLDRLKIDLNQKLKDTKVELSFEKLLEEFRSQSVQLQMMLLTLAAPMIAMVFYFIAMNANQSLQKQQSDIAVLRSRGASTRQIIMLYLIEGIILGGVALAIAPFVGWFMAKSIGSADGFLEFVNRKSIPVGFTTDAVIFGIVAVIIALLASIIPAIIFARSSIVNLKQKLASSDRKPFWQRWFLDILLLGLAGYGYYLSSQQQMLSFQTGMSADQLQVQPFLFFVPAIAIFASGLFFLRLFPWILKLIQWIGGKLLPVPLYLTLTQLSRSATAYYPLMILLILTLGLGVYNSSAARTIDVNSTEQILYKYAADVVITPVFESYQERDPDSKKGNQGGDGGQGGGAGRPPGGGGGGQEQQPQGKIIYNEPPFEVFKRLPGVEAATRVMQVKANVLSAGSSLGSGNLVGIDNVDFAKVAWFREDMYPLHPNLYLDALGKYMESAVIIPTSIAKQHQINPGDPLTLTVNGQELELVVVATLPYWPGQYPAKMPFYIVNLDYVYDQLGTIPYDVLVKTKDGAKLKPIVDALQKEQIDLVSITDANRELINQSKHPTRGGVFGILSMGFLISIIVSLIGYILYWFFNLSGRVVQFGVLRAMGLSRRQLTGMLLLEQIFTAGLSIGLGILIGKLTSILFLPFLQSTTDARMQVPPFRIIFDSKDTTQLYVVVGVMMLLGASLLFVHIRRLRVHQAVKMGEER</sequence>
<evidence type="ECO:0000256" key="4">
    <source>
        <dbReference type="ARBA" id="ARBA00022989"/>
    </source>
</evidence>
<feature type="domain" description="ABC3 transporter permease C-terminal" evidence="9">
    <location>
        <begin position="828"/>
        <end position="917"/>
    </location>
</feature>
<feature type="domain" description="ABC3 transporter permease C-terminal" evidence="9">
    <location>
        <begin position="311"/>
        <end position="426"/>
    </location>
</feature>
<organism evidence="10 11">
    <name type="scientific">Paenibacillus agilis</name>
    <dbReference type="NCBI Taxonomy" id="3020863"/>
    <lineage>
        <taxon>Bacteria</taxon>
        <taxon>Bacillati</taxon>
        <taxon>Bacillota</taxon>
        <taxon>Bacilli</taxon>
        <taxon>Bacillales</taxon>
        <taxon>Paenibacillaceae</taxon>
        <taxon>Paenibacillus</taxon>
    </lineage>
</organism>
<keyword evidence="11" id="KW-1185">Reference proteome</keyword>
<feature type="transmembrane region" description="Helical" evidence="8">
    <location>
        <begin position="482"/>
        <end position="502"/>
    </location>
</feature>
<dbReference type="Proteomes" id="UP000318102">
    <property type="component" value="Unassembled WGS sequence"/>
</dbReference>
<comment type="subcellular location">
    <subcellularLocation>
        <location evidence="1">Cell membrane</location>
        <topology evidence="1">Multi-pass membrane protein</topology>
    </subcellularLocation>
</comment>
<feature type="compositionally biased region" description="Gly residues" evidence="7">
    <location>
        <begin position="598"/>
        <end position="620"/>
    </location>
</feature>
<keyword evidence="4 8" id="KW-1133">Transmembrane helix</keyword>
<evidence type="ECO:0000256" key="5">
    <source>
        <dbReference type="ARBA" id="ARBA00023136"/>
    </source>
</evidence>
<dbReference type="PANTHER" id="PTHR30572:SF4">
    <property type="entry name" value="ABC TRANSPORTER PERMEASE YTRF"/>
    <property type="match status" value="1"/>
</dbReference>
<feature type="region of interest" description="Disordered" evidence="7">
    <location>
        <begin position="588"/>
        <end position="626"/>
    </location>
</feature>
<dbReference type="InterPro" id="IPR003838">
    <property type="entry name" value="ABC3_permease_C"/>
</dbReference>
<dbReference type="OrthoDB" id="51951at2"/>
<evidence type="ECO:0000256" key="6">
    <source>
        <dbReference type="ARBA" id="ARBA00038076"/>
    </source>
</evidence>
<dbReference type="GO" id="GO:0022857">
    <property type="term" value="F:transmembrane transporter activity"/>
    <property type="evidence" value="ECO:0007669"/>
    <property type="project" value="TreeGrafter"/>
</dbReference>
<keyword evidence="5 8" id="KW-0472">Membrane</keyword>
<evidence type="ECO:0000256" key="7">
    <source>
        <dbReference type="SAM" id="MobiDB-lite"/>
    </source>
</evidence>
<proteinExistence type="inferred from homology"/>
<feature type="transmembrane region" description="Helical" evidence="8">
    <location>
        <begin position="300"/>
        <end position="320"/>
    </location>
</feature>
<dbReference type="GO" id="GO:0005886">
    <property type="term" value="C:plasma membrane"/>
    <property type="evidence" value="ECO:0007669"/>
    <property type="project" value="UniProtKB-SubCell"/>
</dbReference>